<dbReference type="AlphaFoldDB" id="A0A7W3LMH1"/>
<reference evidence="2 3" key="1">
    <citation type="submission" date="2020-08" db="EMBL/GenBank/DDBJ databases">
        <title>Genomic Encyclopedia of Type Strains, Phase IV (KMG-IV): sequencing the most valuable type-strain genomes for metagenomic binning, comparative biology and taxonomic classification.</title>
        <authorList>
            <person name="Goeker M."/>
        </authorList>
    </citation>
    <scope>NUCLEOTIDE SEQUENCE [LARGE SCALE GENOMIC DNA]</scope>
    <source>
        <strain evidence="2 3">DSM 44197</strain>
    </source>
</reference>
<evidence type="ECO:0000313" key="3">
    <source>
        <dbReference type="Proteomes" id="UP000572680"/>
    </source>
</evidence>
<dbReference type="InterPro" id="IPR036526">
    <property type="entry name" value="C-N_Hydrolase_sf"/>
</dbReference>
<dbReference type="PROSITE" id="PS50835">
    <property type="entry name" value="IG_LIKE"/>
    <property type="match status" value="1"/>
</dbReference>
<dbReference type="EMBL" id="JACJIA010000003">
    <property type="protein sequence ID" value="MBA8950853.1"/>
    <property type="molecule type" value="Genomic_DNA"/>
</dbReference>
<dbReference type="SUPFAM" id="SSF56317">
    <property type="entry name" value="Carbon-nitrogen hydrolase"/>
    <property type="match status" value="1"/>
</dbReference>
<comment type="caution">
    <text evidence="2">The sequence shown here is derived from an EMBL/GenBank/DDBJ whole genome shotgun (WGS) entry which is preliminary data.</text>
</comment>
<protein>
    <recommendedName>
        <fullName evidence="1">Ig-like domain-containing protein</fullName>
    </recommendedName>
</protein>
<dbReference type="Proteomes" id="UP000572680">
    <property type="component" value="Unassembled WGS sequence"/>
</dbReference>
<evidence type="ECO:0000313" key="2">
    <source>
        <dbReference type="EMBL" id="MBA8950853.1"/>
    </source>
</evidence>
<proteinExistence type="predicted"/>
<feature type="domain" description="Ig-like" evidence="1">
    <location>
        <begin position="322"/>
        <end position="445"/>
    </location>
</feature>
<organism evidence="2 3">
    <name type="scientific">Actinomadura namibiensis</name>
    <dbReference type="NCBI Taxonomy" id="182080"/>
    <lineage>
        <taxon>Bacteria</taxon>
        <taxon>Bacillati</taxon>
        <taxon>Actinomycetota</taxon>
        <taxon>Actinomycetes</taxon>
        <taxon>Streptosporangiales</taxon>
        <taxon>Thermomonosporaceae</taxon>
        <taxon>Actinomadura</taxon>
    </lineage>
</organism>
<accession>A0A7W3LMH1</accession>
<sequence length="480" mass="53110">MTDRTASAVYPAEPADLFVLLYDDLPDELFRQWTATEWYADDEVRRRALELSEQVLEDGEPDTGTVRALIAEDGYRGQFTVLLALDQALAHVNPFGPYHNAPALVGTLTRYLTEGRFNTDGVPGALLPRCAFPGRPLGRRSKADFFGVQRVPAGRWDALDHRVLPAVNDPHFPREEPVAVGCAPMLETRDEVDFRIERHHRLDVYRLGPVEHAVSGGRIETVLRRLDEAGAQIAVMPEATLTDGIVERWKEAAFRTAGRDRSRHPLRLILLGSGPVGGGDPPANRAVLIDRWTGEELLTQDKLSGFTLDARQLRMWRLSDRPVAGAVDEYVAHGDRIGLLDCSLGRLAVLICEDLTRSTGWEPEFAACGVSHLLVPIFSKPILRFRWEQQAAERQVNVLGSWSVVANSLAVGNAIPAEELDEPRYTCLVVGPEDAGRDRHGASLQFGRAKSADEVAVTDEGELPRVLPGAAHEAWFPHWS</sequence>
<dbReference type="Gene3D" id="3.60.110.10">
    <property type="entry name" value="Carbon-nitrogen hydrolase"/>
    <property type="match status" value="1"/>
</dbReference>
<keyword evidence="3" id="KW-1185">Reference proteome</keyword>
<dbReference type="RefSeq" id="WP_182843272.1">
    <property type="nucleotide sequence ID" value="NZ_BAAALP010000039.1"/>
</dbReference>
<dbReference type="InterPro" id="IPR007110">
    <property type="entry name" value="Ig-like_dom"/>
</dbReference>
<name>A0A7W3LMH1_ACTNM</name>
<gene>
    <name evidence="2" type="ORF">HNR61_002484</name>
</gene>
<evidence type="ECO:0000259" key="1">
    <source>
        <dbReference type="PROSITE" id="PS50835"/>
    </source>
</evidence>